<organism evidence="4">
    <name type="scientific">candidate division WOR-3 bacterium</name>
    <dbReference type="NCBI Taxonomy" id="2052148"/>
    <lineage>
        <taxon>Bacteria</taxon>
        <taxon>Bacteria division WOR-3</taxon>
    </lineage>
</organism>
<dbReference type="PANTHER" id="PTHR43165:SF1">
    <property type="entry name" value="PHOSPHODIESTERASE MJ0936"/>
    <property type="match status" value="1"/>
</dbReference>
<comment type="similarity">
    <text evidence="1 2">Belongs to the metallophosphoesterase superfamily. YfcE family.</text>
</comment>
<evidence type="ECO:0000256" key="2">
    <source>
        <dbReference type="RuleBase" id="RU362039"/>
    </source>
</evidence>
<evidence type="ECO:0000313" key="4">
    <source>
        <dbReference type="EMBL" id="HGD13245.1"/>
    </source>
</evidence>
<dbReference type="SUPFAM" id="SSF56300">
    <property type="entry name" value="Metallo-dependent phosphatases"/>
    <property type="match status" value="1"/>
</dbReference>
<dbReference type="NCBIfam" id="TIGR00040">
    <property type="entry name" value="yfcE"/>
    <property type="match status" value="1"/>
</dbReference>
<dbReference type="InterPro" id="IPR024654">
    <property type="entry name" value="Calcineurin-like_PHP_lpxH"/>
</dbReference>
<dbReference type="AlphaFoldDB" id="A0A7V3PTS0"/>
<accession>A0A7V3PTS0</accession>
<dbReference type="EMBL" id="DTMZ01000099">
    <property type="protein sequence ID" value="HGD13245.1"/>
    <property type="molecule type" value="Genomic_DNA"/>
</dbReference>
<dbReference type="InterPro" id="IPR029052">
    <property type="entry name" value="Metallo-depent_PP-like"/>
</dbReference>
<dbReference type="CDD" id="cd00841">
    <property type="entry name" value="MPP_YfcE"/>
    <property type="match status" value="1"/>
</dbReference>
<feature type="domain" description="Calcineurin-like phosphoesterase" evidence="3">
    <location>
        <begin position="3"/>
        <end position="149"/>
    </location>
</feature>
<protein>
    <recommendedName>
        <fullName evidence="2">Phosphoesterase</fullName>
        <ecNumber evidence="2">3.1.4.-</ecNumber>
    </recommendedName>
</protein>
<evidence type="ECO:0000256" key="1">
    <source>
        <dbReference type="ARBA" id="ARBA00008950"/>
    </source>
</evidence>
<dbReference type="Pfam" id="PF12850">
    <property type="entry name" value="Metallophos_2"/>
    <property type="match status" value="1"/>
</dbReference>
<proteinExistence type="inferred from homology"/>
<keyword evidence="2" id="KW-0479">Metal-binding</keyword>
<dbReference type="EC" id="3.1.4.-" evidence="2"/>
<dbReference type="PANTHER" id="PTHR43165">
    <property type="entry name" value="METALLOPHOSPHOESTERASE"/>
    <property type="match status" value="1"/>
</dbReference>
<gene>
    <name evidence="4" type="ORF">ENX16_04115</name>
</gene>
<dbReference type="InterPro" id="IPR053193">
    <property type="entry name" value="MetalloPDE_YfcE-like"/>
</dbReference>
<dbReference type="Gene3D" id="3.60.21.10">
    <property type="match status" value="1"/>
</dbReference>
<comment type="cofactor">
    <cofactor evidence="2">
        <name>a divalent metal cation</name>
        <dbReference type="ChEBI" id="CHEBI:60240"/>
    </cofactor>
</comment>
<dbReference type="InterPro" id="IPR000979">
    <property type="entry name" value="Phosphodiesterase_MJ0936/Vps29"/>
</dbReference>
<dbReference type="GO" id="GO:0046872">
    <property type="term" value="F:metal ion binding"/>
    <property type="evidence" value="ECO:0007669"/>
    <property type="project" value="UniProtKB-KW"/>
</dbReference>
<evidence type="ECO:0000259" key="3">
    <source>
        <dbReference type="Pfam" id="PF12850"/>
    </source>
</evidence>
<dbReference type="GO" id="GO:0016787">
    <property type="term" value="F:hydrolase activity"/>
    <property type="evidence" value="ECO:0007669"/>
    <property type="project" value="UniProtKB-UniRule"/>
</dbReference>
<comment type="caution">
    <text evidence="4">The sequence shown here is derived from an EMBL/GenBank/DDBJ whole genome shotgun (WGS) entry which is preliminary data.</text>
</comment>
<dbReference type="InterPro" id="IPR041802">
    <property type="entry name" value="MPP_YfcE"/>
</dbReference>
<name>A0A7V3PTS0_UNCW3</name>
<reference evidence="4" key="1">
    <citation type="journal article" date="2020" name="mSystems">
        <title>Genome- and Community-Level Interaction Insights into Carbon Utilization and Element Cycling Functions of Hydrothermarchaeota in Hydrothermal Sediment.</title>
        <authorList>
            <person name="Zhou Z."/>
            <person name="Liu Y."/>
            <person name="Xu W."/>
            <person name="Pan J."/>
            <person name="Luo Z.H."/>
            <person name="Li M."/>
        </authorList>
    </citation>
    <scope>NUCLEOTIDE SEQUENCE [LARGE SCALE GENOMIC DNA]</scope>
    <source>
        <strain evidence="4">SpSt-914</strain>
    </source>
</reference>
<sequence length="157" mass="17706">MSRIGIISDTHDHLGYVRKAIDLFSENKVTQVIHCGDIVAQFVLKEFNRLMVPLTLVFGNCDGDQQALKKCAQQFGFQCYQEPVTIKLFNRRITVSHQPLTPIPECDFYLHGHTHRQRYEPGKPVVINPGEACGWLSGTASVAVLDLDTGKVDFYEL</sequence>